<evidence type="ECO:0000313" key="2">
    <source>
        <dbReference type="Proteomes" id="UP000593561"/>
    </source>
</evidence>
<accession>A0A7J8SSA6</accession>
<comment type="caution">
    <text evidence="1">The sequence shown here is derived from an EMBL/GenBank/DDBJ whole genome shotgun (WGS) entry which is preliminary data.</text>
</comment>
<dbReference type="EMBL" id="JABFAC010000011">
    <property type="protein sequence ID" value="MBA0628803.1"/>
    <property type="molecule type" value="Genomic_DNA"/>
</dbReference>
<protein>
    <submittedName>
        <fullName evidence="1">Uncharacterized protein</fullName>
    </submittedName>
</protein>
<organism evidence="1 2">
    <name type="scientific">Gossypium davidsonii</name>
    <name type="common">Davidson's cotton</name>
    <name type="synonym">Gossypium klotzschianum subsp. davidsonii</name>
    <dbReference type="NCBI Taxonomy" id="34287"/>
    <lineage>
        <taxon>Eukaryota</taxon>
        <taxon>Viridiplantae</taxon>
        <taxon>Streptophyta</taxon>
        <taxon>Embryophyta</taxon>
        <taxon>Tracheophyta</taxon>
        <taxon>Spermatophyta</taxon>
        <taxon>Magnoliopsida</taxon>
        <taxon>eudicotyledons</taxon>
        <taxon>Gunneridae</taxon>
        <taxon>Pentapetalae</taxon>
        <taxon>rosids</taxon>
        <taxon>malvids</taxon>
        <taxon>Malvales</taxon>
        <taxon>Malvaceae</taxon>
        <taxon>Malvoideae</taxon>
        <taxon>Gossypium</taxon>
    </lineage>
</organism>
<dbReference type="Proteomes" id="UP000593561">
    <property type="component" value="Unassembled WGS sequence"/>
</dbReference>
<evidence type="ECO:0000313" key="1">
    <source>
        <dbReference type="EMBL" id="MBA0628803.1"/>
    </source>
</evidence>
<gene>
    <name evidence="1" type="ORF">Godav_023451</name>
</gene>
<sequence length="52" mass="6094">MPTVEEYTTLLCFPRIQANKAYSRVANILAFLKRLMSITEMSEQWVTTQIKQ</sequence>
<feature type="non-terminal residue" evidence="1">
    <location>
        <position position="52"/>
    </location>
</feature>
<keyword evidence="2" id="KW-1185">Reference proteome</keyword>
<reference evidence="1 2" key="1">
    <citation type="journal article" date="2019" name="Genome Biol. Evol.">
        <title>Insights into the evolution of the New World diploid cottons (Gossypium, subgenus Houzingenia) based on genome sequencing.</title>
        <authorList>
            <person name="Grover C.E."/>
            <person name="Arick M.A. 2nd"/>
            <person name="Thrash A."/>
            <person name="Conover J.L."/>
            <person name="Sanders W.S."/>
            <person name="Peterson D.G."/>
            <person name="Frelichowski J.E."/>
            <person name="Scheffler J.A."/>
            <person name="Scheffler B.E."/>
            <person name="Wendel J.F."/>
        </authorList>
    </citation>
    <scope>NUCLEOTIDE SEQUENCE [LARGE SCALE GENOMIC DNA]</scope>
    <source>
        <strain evidence="1">27</strain>
        <tissue evidence="1">Leaf</tissue>
    </source>
</reference>
<name>A0A7J8SSA6_GOSDV</name>
<proteinExistence type="predicted"/>
<dbReference type="AlphaFoldDB" id="A0A7J8SSA6"/>